<evidence type="ECO:0000313" key="1">
    <source>
        <dbReference type="EMBL" id="KAK7497947.1"/>
    </source>
</evidence>
<keyword evidence="2" id="KW-1185">Reference proteome</keyword>
<proteinExistence type="predicted"/>
<comment type="caution">
    <text evidence="1">The sequence shown here is derived from an EMBL/GenBank/DDBJ whole genome shotgun (WGS) entry which is preliminary data.</text>
</comment>
<dbReference type="InterPro" id="IPR001680">
    <property type="entry name" value="WD40_rpt"/>
</dbReference>
<dbReference type="InterPro" id="IPR052778">
    <property type="entry name" value="Centrosome-WD_assoc"/>
</dbReference>
<dbReference type="PANTHER" id="PTHR16220">
    <property type="entry name" value="WD REPEAT PROTEIN 8-RELATED"/>
    <property type="match status" value="1"/>
</dbReference>
<dbReference type="PANTHER" id="PTHR16220:SF0">
    <property type="entry name" value="WD REPEAT-CONTAINING PROTEIN WRAP73"/>
    <property type="match status" value="1"/>
</dbReference>
<dbReference type="Pfam" id="PF00400">
    <property type="entry name" value="WD40"/>
    <property type="match status" value="2"/>
</dbReference>
<sequence>MNFSELFRQSHQLCRYSLDGKYLASAVDYRLVIRDVETLQIQQLFSCLDAIQHIEWSPDSLFILCGMFKRGIVQVWSIENPDWHCKVDEGSAGLCAVRWAPDGRHILTTADFNLRITVWSLLTKSVSYIRYPKQCEKGIDFSNTGKYMALAERRDCKDYISIFSCETWSLVRHFETETDDLDGLQWSPDSRVLCVWDSCLTYQLLLYSVDGRCLARYSAYQWALGIKTVAWAPSSQFLAIGSYDEKVSTVLYMTSFH</sequence>
<dbReference type="SUPFAM" id="SSF82171">
    <property type="entry name" value="DPP6 N-terminal domain-like"/>
    <property type="match status" value="1"/>
</dbReference>
<dbReference type="Proteomes" id="UP001519460">
    <property type="component" value="Unassembled WGS sequence"/>
</dbReference>
<organism evidence="1 2">
    <name type="scientific">Batillaria attramentaria</name>
    <dbReference type="NCBI Taxonomy" id="370345"/>
    <lineage>
        <taxon>Eukaryota</taxon>
        <taxon>Metazoa</taxon>
        <taxon>Spiralia</taxon>
        <taxon>Lophotrochozoa</taxon>
        <taxon>Mollusca</taxon>
        <taxon>Gastropoda</taxon>
        <taxon>Caenogastropoda</taxon>
        <taxon>Sorbeoconcha</taxon>
        <taxon>Cerithioidea</taxon>
        <taxon>Batillariidae</taxon>
        <taxon>Batillaria</taxon>
    </lineage>
</organism>
<dbReference type="Gene3D" id="2.130.10.10">
    <property type="entry name" value="YVTN repeat-like/Quinoprotein amine dehydrogenase"/>
    <property type="match status" value="2"/>
</dbReference>
<protein>
    <submittedName>
        <fullName evidence="1">Uncharacterized protein</fullName>
    </submittedName>
</protein>
<accession>A0ABD0LF56</accession>
<dbReference type="InterPro" id="IPR015943">
    <property type="entry name" value="WD40/YVTN_repeat-like_dom_sf"/>
</dbReference>
<gene>
    <name evidence="1" type="ORF">BaRGS_00010818</name>
</gene>
<dbReference type="EMBL" id="JACVVK020000054">
    <property type="protein sequence ID" value="KAK7497947.1"/>
    <property type="molecule type" value="Genomic_DNA"/>
</dbReference>
<evidence type="ECO:0000313" key="2">
    <source>
        <dbReference type="Proteomes" id="UP001519460"/>
    </source>
</evidence>
<name>A0ABD0LF56_9CAEN</name>
<dbReference type="AlphaFoldDB" id="A0ABD0LF56"/>
<reference evidence="1 2" key="1">
    <citation type="journal article" date="2023" name="Sci. Data">
        <title>Genome assembly of the Korean intertidal mud-creeper Batillaria attramentaria.</title>
        <authorList>
            <person name="Patra A.K."/>
            <person name="Ho P.T."/>
            <person name="Jun S."/>
            <person name="Lee S.J."/>
            <person name="Kim Y."/>
            <person name="Won Y.J."/>
        </authorList>
    </citation>
    <scope>NUCLEOTIDE SEQUENCE [LARGE SCALE GENOMIC DNA]</scope>
    <source>
        <strain evidence="1">Wonlab-2016</strain>
    </source>
</reference>